<protein>
    <recommendedName>
        <fullName evidence="2">ACT domain-containing protein ACR</fullName>
    </recommendedName>
    <alternativeName>
        <fullName evidence="2">Protein ACT DOMAIN REPEATS</fullName>
    </alternativeName>
</protein>
<dbReference type="Proteomes" id="UP001396334">
    <property type="component" value="Unassembled WGS sequence"/>
</dbReference>
<proteinExistence type="predicted"/>
<dbReference type="EMBL" id="JBBPBN010000007">
    <property type="protein sequence ID" value="KAK9034177.1"/>
    <property type="molecule type" value="Genomic_DNA"/>
</dbReference>
<feature type="region of interest" description="Disordered" evidence="3">
    <location>
        <begin position="118"/>
        <end position="167"/>
    </location>
</feature>
<sequence>MMFADRGYERTSDDVLNDRQRSNVDVFNWYDKDYLVEYYIRHVDGYPVKSEAERQRVTQCLEAAIERRVFEGVKPSSRLSNKGQVVGTSATSYHAHFGDDFHGSLEALVHGDGHSPKVVVEEDSCSNSEKSASAPSNLVPADSMHEGHSGATMVECNNPSVSAGDLR</sequence>
<dbReference type="PANTHER" id="PTHR31096">
    <property type="entry name" value="ACT DOMAIN-CONTAINING PROTEIN ACR4-RELATED"/>
    <property type="match status" value="1"/>
</dbReference>
<comment type="caution">
    <text evidence="4">The sequence shown here is derived from an EMBL/GenBank/DDBJ whole genome shotgun (WGS) entry which is preliminary data.</text>
</comment>
<keyword evidence="1 2" id="KW-0677">Repeat</keyword>
<evidence type="ECO:0000256" key="2">
    <source>
        <dbReference type="RuleBase" id="RU369043"/>
    </source>
</evidence>
<name>A0ABR2TAF0_9ROSI</name>
<reference evidence="4 5" key="1">
    <citation type="journal article" date="2024" name="G3 (Bethesda)">
        <title>Genome assembly of Hibiscus sabdariffa L. provides insights into metabolisms of medicinal natural products.</title>
        <authorList>
            <person name="Kim T."/>
        </authorList>
    </citation>
    <scope>NUCLEOTIDE SEQUENCE [LARGE SCALE GENOMIC DNA]</scope>
    <source>
        <strain evidence="4">TK-2024</strain>
        <tissue evidence="4">Old leaves</tissue>
    </source>
</reference>
<feature type="compositionally biased region" description="Polar residues" evidence="3">
    <location>
        <begin position="125"/>
        <end position="136"/>
    </location>
</feature>
<accession>A0ABR2TAF0</accession>
<keyword evidence="5" id="KW-1185">Reference proteome</keyword>
<dbReference type="PANTHER" id="PTHR31096:SF22">
    <property type="entry name" value="ACT DOMAIN-CONTAINING PROTEIN ACR4"/>
    <property type="match status" value="1"/>
</dbReference>
<evidence type="ECO:0000256" key="3">
    <source>
        <dbReference type="SAM" id="MobiDB-lite"/>
    </source>
</evidence>
<evidence type="ECO:0000313" key="4">
    <source>
        <dbReference type="EMBL" id="KAK9034177.1"/>
    </source>
</evidence>
<evidence type="ECO:0000256" key="1">
    <source>
        <dbReference type="ARBA" id="ARBA00022737"/>
    </source>
</evidence>
<organism evidence="4 5">
    <name type="scientific">Hibiscus sabdariffa</name>
    <name type="common">roselle</name>
    <dbReference type="NCBI Taxonomy" id="183260"/>
    <lineage>
        <taxon>Eukaryota</taxon>
        <taxon>Viridiplantae</taxon>
        <taxon>Streptophyta</taxon>
        <taxon>Embryophyta</taxon>
        <taxon>Tracheophyta</taxon>
        <taxon>Spermatophyta</taxon>
        <taxon>Magnoliopsida</taxon>
        <taxon>eudicotyledons</taxon>
        <taxon>Gunneridae</taxon>
        <taxon>Pentapetalae</taxon>
        <taxon>rosids</taxon>
        <taxon>malvids</taxon>
        <taxon>Malvales</taxon>
        <taxon>Malvaceae</taxon>
        <taxon>Malvoideae</taxon>
        <taxon>Hibiscus</taxon>
    </lineage>
</organism>
<evidence type="ECO:0000313" key="5">
    <source>
        <dbReference type="Proteomes" id="UP001396334"/>
    </source>
</evidence>
<comment type="function">
    <text evidence="2">Binds amino acids.</text>
</comment>
<dbReference type="InterPro" id="IPR040217">
    <property type="entry name" value="ACR1-12"/>
</dbReference>
<gene>
    <name evidence="4" type="ORF">V6N11_050352</name>
</gene>